<dbReference type="Proteomes" id="UP000053676">
    <property type="component" value="Unassembled WGS sequence"/>
</dbReference>
<evidence type="ECO:0000313" key="2">
    <source>
        <dbReference type="EMBL" id="ETN80075.1"/>
    </source>
</evidence>
<sequence length="76" mass="8461">MNSVYSVNAYTKLATDCDVVTVVQMQVASINDVKIYNLSAGKSIPEWMSSEARRKAERKSVGGYFTDNLTLKKPKL</sequence>
<accession>W2TDE8</accession>
<evidence type="ECO:0000259" key="1">
    <source>
        <dbReference type="Pfam" id="PF23098"/>
    </source>
</evidence>
<name>W2TDE8_NECAM</name>
<evidence type="ECO:0000313" key="3">
    <source>
        <dbReference type="Proteomes" id="UP000053676"/>
    </source>
</evidence>
<protein>
    <recommendedName>
        <fullName evidence="1">Nucleolar protein 10-like N-terminal domain-containing protein</fullName>
    </recommendedName>
</protein>
<organism evidence="2 3">
    <name type="scientific">Necator americanus</name>
    <name type="common">Human hookworm</name>
    <dbReference type="NCBI Taxonomy" id="51031"/>
    <lineage>
        <taxon>Eukaryota</taxon>
        <taxon>Metazoa</taxon>
        <taxon>Ecdysozoa</taxon>
        <taxon>Nematoda</taxon>
        <taxon>Chromadorea</taxon>
        <taxon>Rhabditida</taxon>
        <taxon>Rhabditina</taxon>
        <taxon>Rhabditomorpha</taxon>
        <taxon>Strongyloidea</taxon>
        <taxon>Ancylostomatidae</taxon>
        <taxon>Bunostominae</taxon>
        <taxon>Necator</taxon>
    </lineage>
</organism>
<dbReference type="AlphaFoldDB" id="W2TDE8"/>
<proteinExistence type="predicted"/>
<dbReference type="OrthoDB" id="5859327at2759"/>
<feature type="domain" description="Nucleolar protein 10-like N-terminal" evidence="1">
    <location>
        <begin position="25"/>
        <end position="63"/>
    </location>
</feature>
<gene>
    <name evidence="2" type="ORF">NECAME_09442</name>
</gene>
<dbReference type="Pfam" id="PF23098">
    <property type="entry name" value="Beta-prop_NOL10_N"/>
    <property type="match status" value="1"/>
</dbReference>
<keyword evidence="3" id="KW-1185">Reference proteome</keyword>
<dbReference type="InterPro" id="IPR056551">
    <property type="entry name" value="Beta-prop_NOL10_N"/>
</dbReference>
<dbReference type="KEGG" id="nai:NECAME_09442"/>
<reference evidence="3" key="1">
    <citation type="journal article" date="2014" name="Nat. Genet.">
        <title>Genome of the human hookworm Necator americanus.</title>
        <authorList>
            <person name="Tang Y.T."/>
            <person name="Gao X."/>
            <person name="Rosa B.A."/>
            <person name="Abubucker S."/>
            <person name="Hallsworth-Pepin K."/>
            <person name="Martin J."/>
            <person name="Tyagi R."/>
            <person name="Heizer E."/>
            <person name="Zhang X."/>
            <person name="Bhonagiri-Palsikar V."/>
            <person name="Minx P."/>
            <person name="Warren W.C."/>
            <person name="Wang Q."/>
            <person name="Zhan B."/>
            <person name="Hotez P.J."/>
            <person name="Sternberg P.W."/>
            <person name="Dougall A."/>
            <person name="Gaze S.T."/>
            <person name="Mulvenna J."/>
            <person name="Sotillo J."/>
            <person name="Ranganathan S."/>
            <person name="Rabelo E.M."/>
            <person name="Wilson R.K."/>
            <person name="Felgner P.L."/>
            <person name="Bethony J."/>
            <person name="Hawdon J.M."/>
            <person name="Gasser R.B."/>
            <person name="Loukas A."/>
            <person name="Mitreva M."/>
        </authorList>
    </citation>
    <scope>NUCLEOTIDE SEQUENCE [LARGE SCALE GENOMIC DNA]</scope>
</reference>
<dbReference type="STRING" id="51031.W2TDE8"/>
<dbReference type="EMBL" id="KI659235">
    <property type="protein sequence ID" value="ETN80075.1"/>
    <property type="molecule type" value="Genomic_DNA"/>
</dbReference>